<evidence type="ECO:0000313" key="9">
    <source>
        <dbReference type="Proteomes" id="UP000243579"/>
    </source>
</evidence>
<protein>
    <recommendedName>
        <fullName evidence="3">Aldehyde dehydrogenase</fullName>
    </recommendedName>
</protein>
<comment type="similarity">
    <text evidence="1 3 5">Belongs to the aldehyde dehydrogenase family.</text>
</comment>
<dbReference type="PIRSF" id="PIRSF036492">
    <property type="entry name" value="ALDH"/>
    <property type="match status" value="1"/>
</dbReference>
<dbReference type="Gene3D" id="3.40.309.10">
    <property type="entry name" value="Aldehyde Dehydrogenase, Chain A, domain 2"/>
    <property type="match status" value="1"/>
</dbReference>
<dbReference type="EMBL" id="JNBR01000537">
    <property type="protein sequence ID" value="OQR91380.1"/>
    <property type="molecule type" value="Genomic_DNA"/>
</dbReference>
<dbReference type="CDD" id="cd07087">
    <property type="entry name" value="ALDH_F3-13-14_CALDH-like"/>
    <property type="match status" value="1"/>
</dbReference>
<dbReference type="InterPro" id="IPR016161">
    <property type="entry name" value="Ald_DH/histidinol_DH"/>
</dbReference>
<keyword evidence="6" id="KW-1133">Transmembrane helix</keyword>
<dbReference type="PROSITE" id="PS00687">
    <property type="entry name" value="ALDEHYDE_DEHYDR_GLU"/>
    <property type="match status" value="1"/>
</dbReference>
<feature type="transmembrane region" description="Helical" evidence="6">
    <location>
        <begin position="495"/>
        <end position="517"/>
    </location>
</feature>
<dbReference type="InterPro" id="IPR016162">
    <property type="entry name" value="Ald_DH_N"/>
</dbReference>
<keyword evidence="6" id="KW-0812">Transmembrane</keyword>
<comment type="caution">
    <text evidence="8">The sequence shown here is derived from an EMBL/GenBank/DDBJ whole genome shotgun (WGS) entry which is preliminary data.</text>
</comment>
<evidence type="ECO:0000256" key="6">
    <source>
        <dbReference type="SAM" id="Phobius"/>
    </source>
</evidence>
<name>A0A1V9Z0P5_ACHHY</name>
<dbReference type="Proteomes" id="UP000243579">
    <property type="component" value="Unassembled WGS sequence"/>
</dbReference>
<dbReference type="GO" id="GO:0004029">
    <property type="term" value="F:aldehyde dehydrogenase (NAD+) activity"/>
    <property type="evidence" value="ECO:0007669"/>
    <property type="project" value="TreeGrafter"/>
</dbReference>
<dbReference type="STRING" id="1202772.A0A1V9Z0P5"/>
<evidence type="ECO:0000256" key="3">
    <source>
        <dbReference type="PIRNR" id="PIRNR036492"/>
    </source>
</evidence>
<dbReference type="AlphaFoldDB" id="A0A1V9Z0P5"/>
<dbReference type="SUPFAM" id="SSF53720">
    <property type="entry name" value="ALDH-like"/>
    <property type="match status" value="1"/>
</dbReference>
<keyword evidence="2 3" id="KW-0560">Oxidoreductase</keyword>
<feature type="domain" description="Aldehyde dehydrogenase" evidence="7">
    <location>
        <begin position="45"/>
        <end position="461"/>
    </location>
</feature>
<dbReference type="PANTHER" id="PTHR43570:SF16">
    <property type="entry name" value="ALDEHYDE DEHYDROGENASE TYPE III, ISOFORM Q"/>
    <property type="match status" value="1"/>
</dbReference>
<proteinExistence type="inferred from homology"/>
<keyword evidence="6" id="KW-0472">Membrane</keyword>
<evidence type="ECO:0000256" key="4">
    <source>
        <dbReference type="PROSITE-ProRule" id="PRU10007"/>
    </source>
</evidence>
<dbReference type="Pfam" id="PF00171">
    <property type="entry name" value="Aldedh"/>
    <property type="match status" value="1"/>
</dbReference>
<dbReference type="Gene3D" id="3.40.605.10">
    <property type="entry name" value="Aldehyde Dehydrogenase, Chain A, domain 1"/>
    <property type="match status" value="1"/>
</dbReference>
<sequence>MEANPMFMALIPPSYEPPLLAPTPDEVIEGHVVALTASYRAGLTRPLAARKAQLRQLRALLSDGLATLEHAMWLDLHKHPTEMYATEVASCLREIQDHLDHLKSWTSPMRVGTNFANFPASSHIVQEPRGVCGIMSTWNYPIYVTLMPLIGCISAGNVALVRLPTEGTCDHVSGALAYLMDKYLDPAVVRYVAGGIDATKALLRHPYDLLFCTGGATIGKVVARAAAETLTPTVLELGGKSPAIVHSDTSLEMTARRLVWGAFLNAGQTGIRPDYVFAHESIGPALVEAMRQAIVDAYGASPADSQSYGRLVNAAQFDRIERIFETDRAFLVHGGIGDRAQRYFAPTLLNFEGDYTAFAASACMQAEIFGPLLPIVYYHDVDEPLLHIATHATPMAVYIFTGSSAVKQFVITHSRSGSMCVNDVMVQVTNHKLPFGGMGASGMGAYHGRFSFAAFSHAKAVMHMSFLWDFRQRYAPYTPFARKLLGAVLHPVPRVWLWVFRVVVVLAIVGIVLGLTLR</sequence>
<evidence type="ECO:0000256" key="5">
    <source>
        <dbReference type="RuleBase" id="RU003345"/>
    </source>
</evidence>
<dbReference type="GO" id="GO:0006081">
    <property type="term" value="P:aldehyde metabolic process"/>
    <property type="evidence" value="ECO:0007669"/>
    <property type="project" value="InterPro"/>
</dbReference>
<dbReference type="OrthoDB" id="440325at2759"/>
<evidence type="ECO:0000259" key="7">
    <source>
        <dbReference type="Pfam" id="PF00171"/>
    </source>
</evidence>
<keyword evidence="9" id="KW-1185">Reference proteome</keyword>
<dbReference type="InterPro" id="IPR015590">
    <property type="entry name" value="Aldehyde_DH_dom"/>
</dbReference>
<dbReference type="InterPro" id="IPR016163">
    <property type="entry name" value="Ald_DH_C"/>
</dbReference>
<evidence type="ECO:0000256" key="1">
    <source>
        <dbReference type="ARBA" id="ARBA00009986"/>
    </source>
</evidence>
<organism evidence="8 9">
    <name type="scientific">Achlya hypogyna</name>
    <name type="common">Oomycete</name>
    <name type="synonym">Protoachlya hypogyna</name>
    <dbReference type="NCBI Taxonomy" id="1202772"/>
    <lineage>
        <taxon>Eukaryota</taxon>
        <taxon>Sar</taxon>
        <taxon>Stramenopiles</taxon>
        <taxon>Oomycota</taxon>
        <taxon>Saprolegniomycetes</taxon>
        <taxon>Saprolegniales</taxon>
        <taxon>Achlyaceae</taxon>
        <taxon>Achlya</taxon>
    </lineage>
</organism>
<reference evidence="8 9" key="1">
    <citation type="journal article" date="2014" name="Genome Biol. Evol.">
        <title>The secreted proteins of Achlya hypogyna and Thraustotheca clavata identify the ancestral oomycete secretome and reveal gene acquisitions by horizontal gene transfer.</title>
        <authorList>
            <person name="Misner I."/>
            <person name="Blouin N."/>
            <person name="Leonard G."/>
            <person name="Richards T.A."/>
            <person name="Lane C.E."/>
        </authorList>
    </citation>
    <scope>NUCLEOTIDE SEQUENCE [LARGE SCALE GENOMIC DNA]</scope>
    <source>
        <strain evidence="8 9">ATCC 48635</strain>
    </source>
</reference>
<dbReference type="InterPro" id="IPR029510">
    <property type="entry name" value="Ald_DH_CS_GLU"/>
</dbReference>
<evidence type="ECO:0000313" key="8">
    <source>
        <dbReference type="EMBL" id="OQR91380.1"/>
    </source>
</evidence>
<dbReference type="PANTHER" id="PTHR43570">
    <property type="entry name" value="ALDEHYDE DEHYDROGENASE"/>
    <property type="match status" value="1"/>
</dbReference>
<gene>
    <name evidence="8" type="ORF">ACHHYP_04740</name>
</gene>
<accession>A0A1V9Z0P5</accession>
<feature type="active site" evidence="4">
    <location>
        <position position="236"/>
    </location>
</feature>
<dbReference type="GO" id="GO:0005737">
    <property type="term" value="C:cytoplasm"/>
    <property type="evidence" value="ECO:0007669"/>
    <property type="project" value="TreeGrafter"/>
</dbReference>
<evidence type="ECO:0000256" key="2">
    <source>
        <dbReference type="ARBA" id="ARBA00023002"/>
    </source>
</evidence>
<dbReference type="InterPro" id="IPR012394">
    <property type="entry name" value="Aldehyde_DH_NAD(P)"/>
</dbReference>